<dbReference type="Pfam" id="PF00872">
    <property type="entry name" value="Transposase_mut"/>
    <property type="match status" value="1"/>
</dbReference>
<keyword evidence="5 6" id="KW-0233">DNA recombination</keyword>
<dbReference type="GO" id="GO:0004803">
    <property type="term" value="F:transposase activity"/>
    <property type="evidence" value="ECO:0007669"/>
    <property type="project" value="UniProtKB-UniRule"/>
</dbReference>
<dbReference type="NCBIfam" id="NF033543">
    <property type="entry name" value="transpos_IS256"/>
    <property type="match status" value="1"/>
</dbReference>
<dbReference type="PANTHER" id="PTHR33217">
    <property type="entry name" value="TRANSPOSASE FOR INSERTION SEQUENCE ELEMENT IS1081"/>
    <property type="match status" value="1"/>
</dbReference>
<evidence type="ECO:0000313" key="8">
    <source>
        <dbReference type="Proteomes" id="UP000316330"/>
    </source>
</evidence>
<dbReference type="InterPro" id="IPR001207">
    <property type="entry name" value="Transposase_mutator"/>
</dbReference>
<evidence type="ECO:0000313" key="7">
    <source>
        <dbReference type="EMBL" id="TVX91333.1"/>
    </source>
</evidence>
<evidence type="ECO:0000256" key="1">
    <source>
        <dbReference type="ARBA" id="ARBA00002190"/>
    </source>
</evidence>
<keyword evidence="6" id="KW-0814">Transposable element</keyword>
<dbReference type="AlphaFoldDB" id="A0A559IUS6"/>
<evidence type="ECO:0000256" key="4">
    <source>
        <dbReference type="ARBA" id="ARBA00023125"/>
    </source>
</evidence>
<evidence type="ECO:0000256" key="6">
    <source>
        <dbReference type="RuleBase" id="RU365089"/>
    </source>
</evidence>
<comment type="caution">
    <text evidence="7">The sequence shown here is derived from an EMBL/GenBank/DDBJ whole genome shotgun (WGS) entry which is preliminary data.</text>
</comment>
<dbReference type="PANTHER" id="PTHR33217:SF7">
    <property type="entry name" value="TRANSPOSASE FOR INSERTION SEQUENCE ELEMENT IS1081"/>
    <property type="match status" value="1"/>
</dbReference>
<evidence type="ECO:0000256" key="5">
    <source>
        <dbReference type="ARBA" id="ARBA00023172"/>
    </source>
</evidence>
<dbReference type="GO" id="GO:0003677">
    <property type="term" value="F:DNA binding"/>
    <property type="evidence" value="ECO:0007669"/>
    <property type="project" value="UniProtKB-UniRule"/>
</dbReference>
<comment type="similarity">
    <text evidence="2 6">Belongs to the transposase mutator family.</text>
</comment>
<reference evidence="7 8" key="1">
    <citation type="submission" date="2019-07" db="EMBL/GenBank/DDBJ databases">
        <authorList>
            <person name="Kim J."/>
        </authorList>
    </citation>
    <scope>NUCLEOTIDE SEQUENCE [LARGE SCALE GENOMIC DNA]</scope>
    <source>
        <strain evidence="7 8">G13</strain>
    </source>
</reference>
<dbReference type="EMBL" id="VNJJ01000038">
    <property type="protein sequence ID" value="TVX91333.1"/>
    <property type="molecule type" value="Genomic_DNA"/>
</dbReference>
<keyword evidence="4 6" id="KW-0238">DNA-binding</keyword>
<protein>
    <recommendedName>
        <fullName evidence="6">Mutator family transposase</fullName>
    </recommendedName>
</protein>
<dbReference type="RefSeq" id="WP_144707406.1">
    <property type="nucleotide sequence ID" value="NZ_VNJJ01000038.1"/>
</dbReference>
<sequence length="399" mass="45362">MTQFQITLDADILHQLFIGDSRDAGIAALLETVFNQVLKAQSTEQLGAEKYERSEDRKASRNGYYERGLTTRVGKLTLNVPRHRDGSFSTELFSRYQRSEQALLLSLMEMVIQGVSTRKVANITEELCGTEFSKSTVSDLCKSLDPVVQTWNNRPLTKAYPFVLVDAMYVKVRENGRVRSRGVLVATGVNMEGKREILGFAIGDTESEATWGAFFTQLKERGLSGVDIVTSDQHSGLVRAVKQQFQGVTWQRCQTHFMRNILDAAPKAMRDEIKKYVRSIFEAADMSTARTLLKQTLERFQATVAKAMGLLEEGFDDATAVLELPEACRVRTRTTNMVERLNREIRRRESVISIFPNRDSVVRLLGSVLMEVDECWGEEKRFIDMRTYLVWKKEKGSRV</sequence>
<dbReference type="OrthoDB" id="9779930at2"/>
<proteinExistence type="inferred from homology"/>
<evidence type="ECO:0000256" key="2">
    <source>
        <dbReference type="ARBA" id="ARBA00010961"/>
    </source>
</evidence>
<evidence type="ECO:0000256" key="3">
    <source>
        <dbReference type="ARBA" id="ARBA00022578"/>
    </source>
</evidence>
<keyword evidence="3 6" id="KW-0815">Transposition</keyword>
<keyword evidence="8" id="KW-1185">Reference proteome</keyword>
<gene>
    <name evidence="7" type="ORF">FPZ45_25135</name>
</gene>
<name>A0A559IUS6_9BACL</name>
<dbReference type="GO" id="GO:0006313">
    <property type="term" value="P:DNA transposition"/>
    <property type="evidence" value="ECO:0007669"/>
    <property type="project" value="UniProtKB-UniRule"/>
</dbReference>
<organism evidence="7 8">
    <name type="scientific">Cohnella terricola</name>
    <dbReference type="NCBI Taxonomy" id="1289167"/>
    <lineage>
        <taxon>Bacteria</taxon>
        <taxon>Bacillati</taxon>
        <taxon>Bacillota</taxon>
        <taxon>Bacilli</taxon>
        <taxon>Bacillales</taxon>
        <taxon>Paenibacillaceae</taxon>
        <taxon>Cohnella</taxon>
    </lineage>
</organism>
<dbReference type="Proteomes" id="UP000316330">
    <property type="component" value="Unassembled WGS sequence"/>
</dbReference>
<comment type="function">
    <text evidence="1 6">Required for the transposition of the insertion element.</text>
</comment>
<accession>A0A559IUS6</accession>